<dbReference type="Pfam" id="PF00072">
    <property type="entry name" value="Response_reg"/>
    <property type="match status" value="1"/>
</dbReference>
<sequence length="146" mass="16724">MKANETFCIYMAEDDMDDQQIFKDAISSIDKDLKLTIFSDGVALLEALNNKKHKPNVIFLDLYMPKMNGEETLLKIRQNSILDRIPVVIFSNEYNIDHISDLFEYGANRYLHKPNSFQTLTTALNRTIESIKNNTLGGTAIIKYAE</sequence>
<name>A0A1I6HA61_9FLAO</name>
<protein>
    <submittedName>
        <fullName evidence="5">Response regulator receiver domain-containing protein</fullName>
    </submittedName>
</protein>
<accession>A0A1I6HA61</accession>
<dbReference type="PANTHER" id="PTHR44591">
    <property type="entry name" value="STRESS RESPONSE REGULATOR PROTEIN 1"/>
    <property type="match status" value="1"/>
</dbReference>
<evidence type="ECO:0000313" key="6">
    <source>
        <dbReference type="Proteomes" id="UP000199462"/>
    </source>
</evidence>
<dbReference type="PROSITE" id="PS50110">
    <property type="entry name" value="RESPONSE_REGULATORY"/>
    <property type="match status" value="1"/>
</dbReference>
<dbReference type="SMART" id="SM00448">
    <property type="entry name" value="REC"/>
    <property type="match status" value="1"/>
</dbReference>
<dbReference type="AlphaFoldDB" id="A0A1I6HA61"/>
<feature type="modified residue" description="4-aspartylphosphate" evidence="3">
    <location>
        <position position="61"/>
    </location>
</feature>
<organism evidence="5 6">
    <name type="scientific">Maribacter stanieri</name>
    <dbReference type="NCBI Taxonomy" id="440514"/>
    <lineage>
        <taxon>Bacteria</taxon>
        <taxon>Pseudomonadati</taxon>
        <taxon>Bacteroidota</taxon>
        <taxon>Flavobacteriia</taxon>
        <taxon>Flavobacteriales</taxon>
        <taxon>Flavobacteriaceae</taxon>
        <taxon>Maribacter</taxon>
    </lineage>
</organism>
<feature type="domain" description="Response regulatory" evidence="4">
    <location>
        <begin position="8"/>
        <end position="128"/>
    </location>
</feature>
<dbReference type="RefSeq" id="WP_091900638.1">
    <property type="nucleotide sequence ID" value="NZ_FOYX01000001.1"/>
</dbReference>
<evidence type="ECO:0000256" key="1">
    <source>
        <dbReference type="ARBA" id="ARBA00022553"/>
    </source>
</evidence>
<reference evidence="6" key="1">
    <citation type="submission" date="2016-10" db="EMBL/GenBank/DDBJ databases">
        <authorList>
            <person name="Varghese N."/>
            <person name="Submissions S."/>
        </authorList>
    </citation>
    <scope>NUCLEOTIDE SEQUENCE [LARGE SCALE GENOMIC DNA]</scope>
    <source>
        <strain evidence="6">DSM 19891</strain>
    </source>
</reference>
<keyword evidence="6" id="KW-1185">Reference proteome</keyword>
<dbReference type="InterPro" id="IPR011006">
    <property type="entry name" value="CheY-like_superfamily"/>
</dbReference>
<dbReference type="InterPro" id="IPR001789">
    <property type="entry name" value="Sig_transdc_resp-reg_receiver"/>
</dbReference>
<dbReference type="InterPro" id="IPR050595">
    <property type="entry name" value="Bact_response_regulator"/>
</dbReference>
<evidence type="ECO:0000256" key="3">
    <source>
        <dbReference type="PROSITE-ProRule" id="PRU00169"/>
    </source>
</evidence>
<proteinExistence type="predicted"/>
<gene>
    <name evidence="5" type="ORF">SAMN04488010_0129</name>
</gene>
<dbReference type="STRING" id="440514.SAMN04488010_0129"/>
<dbReference type="SUPFAM" id="SSF52172">
    <property type="entry name" value="CheY-like"/>
    <property type="match status" value="1"/>
</dbReference>
<evidence type="ECO:0000313" key="5">
    <source>
        <dbReference type="EMBL" id="SFR51419.1"/>
    </source>
</evidence>
<evidence type="ECO:0000259" key="4">
    <source>
        <dbReference type="PROSITE" id="PS50110"/>
    </source>
</evidence>
<keyword evidence="1 3" id="KW-0597">Phosphoprotein</keyword>
<dbReference type="Proteomes" id="UP000199462">
    <property type="component" value="Unassembled WGS sequence"/>
</dbReference>
<evidence type="ECO:0000256" key="2">
    <source>
        <dbReference type="ARBA" id="ARBA00023012"/>
    </source>
</evidence>
<dbReference type="GO" id="GO:0000160">
    <property type="term" value="P:phosphorelay signal transduction system"/>
    <property type="evidence" value="ECO:0007669"/>
    <property type="project" value="UniProtKB-KW"/>
</dbReference>
<keyword evidence="2" id="KW-0902">Two-component regulatory system</keyword>
<dbReference type="PANTHER" id="PTHR44591:SF14">
    <property type="entry name" value="PROTEIN PILG"/>
    <property type="match status" value="1"/>
</dbReference>
<dbReference type="EMBL" id="FOYX01000001">
    <property type="protein sequence ID" value="SFR51419.1"/>
    <property type="molecule type" value="Genomic_DNA"/>
</dbReference>
<dbReference type="Gene3D" id="3.40.50.2300">
    <property type="match status" value="1"/>
</dbReference>